<dbReference type="HOGENOM" id="CLU_092507_0_0_1"/>
<dbReference type="eggNOG" id="ENOG502S9ZX">
    <property type="taxonomic scope" value="Eukaryota"/>
</dbReference>
<feature type="compositionally biased region" description="Basic and acidic residues" evidence="3">
    <location>
        <begin position="114"/>
        <end position="124"/>
    </location>
</feature>
<evidence type="ECO:0000256" key="2">
    <source>
        <dbReference type="ARBA" id="ARBA00019577"/>
    </source>
</evidence>
<evidence type="ECO:0000313" key="5">
    <source>
        <dbReference type="Proteomes" id="UP000018001"/>
    </source>
</evidence>
<dbReference type="PANTHER" id="PTHR13073:SF0">
    <property type="entry name" value="BIOGENESIS OF LYSOSOME-RELATED ORGANELLES COMPLEX 1 SUBUNIT 1"/>
    <property type="match status" value="1"/>
</dbReference>
<evidence type="ECO:0000313" key="4">
    <source>
        <dbReference type="EMBL" id="GAD92420.1"/>
    </source>
</evidence>
<dbReference type="GO" id="GO:0016197">
    <property type="term" value="P:endosomal transport"/>
    <property type="evidence" value="ECO:0007669"/>
    <property type="project" value="TreeGrafter"/>
</dbReference>
<dbReference type="Pfam" id="PF06320">
    <property type="entry name" value="GCN5L1"/>
    <property type="match status" value="1"/>
</dbReference>
<name>V5HSL6_BYSSN</name>
<dbReference type="EMBL" id="BAUL01000025">
    <property type="protein sequence ID" value="GAD92420.1"/>
    <property type="molecule type" value="Genomic_DNA"/>
</dbReference>
<organism evidence="4 5">
    <name type="scientific">Byssochlamys spectabilis (strain No. 5 / NBRC 109023)</name>
    <name type="common">Paecilomyces variotii</name>
    <dbReference type="NCBI Taxonomy" id="1356009"/>
    <lineage>
        <taxon>Eukaryota</taxon>
        <taxon>Fungi</taxon>
        <taxon>Dikarya</taxon>
        <taxon>Ascomycota</taxon>
        <taxon>Pezizomycotina</taxon>
        <taxon>Eurotiomycetes</taxon>
        <taxon>Eurotiomycetidae</taxon>
        <taxon>Eurotiales</taxon>
        <taxon>Thermoascaceae</taxon>
        <taxon>Paecilomyces</taxon>
    </lineage>
</organism>
<evidence type="ECO:0000256" key="3">
    <source>
        <dbReference type="SAM" id="MobiDB-lite"/>
    </source>
</evidence>
<reference evidence="5" key="1">
    <citation type="journal article" date="2014" name="Genome Announc.">
        <title>Draft genome sequence of the formaldehyde-resistant fungus Byssochlamys spectabilis No. 5 (anamorph Paecilomyces variotii No. 5) (NBRC109023).</title>
        <authorList>
            <person name="Oka T."/>
            <person name="Ekino K."/>
            <person name="Fukuda K."/>
            <person name="Nomura Y."/>
        </authorList>
    </citation>
    <scope>NUCLEOTIDE SEQUENCE [LARGE SCALE GENOMIC DNA]</scope>
    <source>
        <strain evidence="5">No. 5 / NBRC 109023</strain>
    </source>
</reference>
<feature type="region of interest" description="Disordered" evidence="3">
    <location>
        <begin position="114"/>
        <end position="199"/>
    </location>
</feature>
<proteinExistence type="inferred from homology"/>
<dbReference type="PANTHER" id="PTHR13073">
    <property type="entry name" value="BLOC-1 COMPLEX SUBUNIT 1"/>
    <property type="match status" value="1"/>
</dbReference>
<dbReference type="GO" id="GO:0031083">
    <property type="term" value="C:BLOC-1 complex"/>
    <property type="evidence" value="ECO:0007669"/>
    <property type="project" value="InterPro"/>
</dbReference>
<sequence length="199" mass="21910">MPPQILPNSPQPSPAQRTAEARTAFTASLNSVGSNLDAELRSRAANLHSNAAALNKQENELQRATAGLAKQNDQWQKVADQAREGLKEIGDVQNWAELIERDLLIVEETLRLAEEEEGEARRDDEGGEGEDGAADVGVNSRKKQKGKGKARELVNGDGEEGHERGDRVENENAHDGDVVMNDNAKSQKAPAKQGRWWWW</sequence>
<feature type="region of interest" description="Disordered" evidence="3">
    <location>
        <begin position="1"/>
        <end position="20"/>
    </location>
</feature>
<accession>V5HSL6</accession>
<feature type="compositionally biased region" description="Basic and acidic residues" evidence="3">
    <location>
        <begin position="149"/>
        <end position="177"/>
    </location>
</feature>
<comment type="similarity">
    <text evidence="1">Belongs to the BLOC1S1 family.</text>
</comment>
<evidence type="ECO:0000256" key="1">
    <source>
        <dbReference type="ARBA" id="ARBA00007133"/>
    </source>
</evidence>
<dbReference type="InterPro" id="IPR009395">
    <property type="entry name" value="BLOC1S1"/>
</dbReference>
<dbReference type="Proteomes" id="UP000018001">
    <property type="component" value="Unassembled WGS sequence"/>
</dbReference>
<dbReference type="InParanoid" id="V5HSL6"/>
<dbReference type="OrthoDB" id="20018at2759"/>
<feature type="compositionally biased region" description="Pro residues" evidence="3">
    <location>
        <begin position="1"/>
        <end position="13"/>
    </location>
</feature>
<keyword evidence="5" id="KW-1185">Reference proteome</keyword>
<dbReference type="AlphaFoldDB" id="V5HSL6"/>
<comment type="caution">
    <text evidence="4">The sequence shown here is derived from an EMBL/GenBank/DDBJ whole genome shotgun (WGS) entry which is preliminary data.</text>
</comment>
<protein>
    <recommendedName>
        <fullName evidence="2">Biogenesis of lysosome-related organelles complex 1 subunit 1</fullName>
    </recommendedName>
</protein>
<gene>
    <name evidence="4" type="ORF">PVAR5_1011</name>
</gene>